<evidence type="ECO:0000313" key="3">
    <source>
        <dbReference type="Proteomes" id="UP001165063"/>
    </source>
</evidence>
<proteinExistence type="predicted"/>
<gene>
    <name evidence="2" type="ORF">Amon01_001013700</name>
</gene>
<feature type="compositionally biased region" description="Basic and acidic residues" evidence="1">
    <location>
        <begin position="38"/>
        <end position="48"/>
    </location>
</feature>
<comment type="caution">
    <text evidence="2">The sequence shown here is derived from an EMBL/GenBank/DDBJ whole genome shotgun (WGS) entry which is preliminary data.</text>
</comment>
<feature type="compositionally biased region" description="Polar residues" evidence="1">
    <location>
        <begin position="9"/>
        <end position="27"/>
    </location>
</feature>
<reference evidence="2" key="1">
    <citation type="submission" date="2023-04" db="EMBL/GenBank/DDBJ databases">
        <title>Ambrosiozyma monospora NBRC 1965.</title>
        <authorList>
            <person name="Ichikawa N."/>
            <person name="Sato H."/>
            <person name="Tonouchi N."/>
        </authorList>
    </citation>
    <scope>NUCLEOTIDE SEQUENCE</scope>
    <source>
        <strain evidence="2">NBRC 1965</strain>
    </source>
</reference>
<sequence length="88" mass="9700">MPPVLDLSGSRNQVSMQQQQNNDTQTGEVDEDESFNSAKEDIKVDDHNATTTGSSNSTEETANNFNNQILPQDDKVPQLAFTTSNGRR</sequence>
<feature type="compositionally biased region" description="Low complexity" evidence="1">
    <location>
        <begin position="49"/>
        <end position="67"/>
    </location>
</feature>
<organism evidence="2 3">
    <name type="scientific">Ambrosiozyma monospora</name>
    <name type="common">Yeast</name>
    <name type="synonym">Endomycopsis monosporus</name>
    <dbReference type="NCBI Taxonomy" id="43982"/>
    <lineage>
        <taxon>Eukaryota</taxon>
        <taxon>Fungi</taxon>
        <taxon>Dikarya</taxon>
        <taxon>Ascomycota</taxon>
        <taxon>Saccharomycotina</taxon>
        <taxon>Pichiomycetes</taxon>
        <taxon>Pichiales</taxon>
        <taxon>Pichiaceae</taxon>
        <taxon>Ambrosiozyma</taxon>
    </lineage>
</organism>
<protein>
    <submittedName>
        <fullName evidence="2">Unnamed protein product</fullName>
    </submittedName>
</protein>
<dbReference type="EMBL" id="BSXU01016987">
    <property type="protein sequence ID" value="GME84001.1"/>
    <property type="molecule type" value="Genomic_DNA"/>
</dbReference>
<evidence type="ECO:0000313" key="2">
    <source>
        <dbReference type="EMBL" id="GME84001.1"/>
    </source>
</evidence>
<accession>A0A9W6TA80</accession>
<dbReference type="AlphaFoldDB" id="A0A9W6TA80"/>
<feature type="region of interest" description="Disordered" evidence="1">
    <location>
        <begin position="1"/>
        <end position="88"/>
    </location>
</feature>
<dbReference type="Proteomes" id="UP001165063">
    <property type="component" value="Unassembled WGS sequence"/>
</dbReference>
<evidence type="ECO:0000256" key="1">
    <source>
        <dbReference type="SAM" id="MobiDB-lite"/>
    </source>
</evidence>
<name>A0A9W6TA80_AMBMO</name>
<keyword evidence="3" id="KW-1185">Reference proteome</keyword>